<dbReference type="GO" id="GO:0005737">
    <property type="term" value="C:cytoplasm"/>
    <property type="evidence" value="ECO:0007669"/>
    <property type="project" value="TreeGrafter"/>
</dbReference>
<dbReference type="GO" id="GO:0090307">
    <property type="term" value="P:mitotic spindle assembly"/>
    <property type="evidence" value="ECO:0007669"/>
    <property type="project" value="TreeGrafter"/>
</dbReference>
<proteinExistence type="predicted"/>
<dbReference type="GO" id="GO:0090222">
    <property type="term" value="P:centrosome-templated microtubule nucleation"/>
    <property type="evidence" value="ECO:0007669"/>
    <property type="project" value="InterPro"/>
</dbReference>
<feature type="compositionally biased region" description="Polar residues" evidence="1">
    <location>
        <begin position="211"/>
        <end position="224"/>
    </location>
</feature>
<dbReference type="GO" id="GO:0051298">
    <property type="term" value="P:centrosome duplication"/>
    <property type="evidence" value="ECO:0007669"/>
    <property type="project" value="InterPro"/>
</dbReference>
<feature type="compositionally biased region" description="Basic and acidic residues" evidence="1">
    <location>
        <begin position="131"/>
        <end position="144"/>
    </location>
</feature>
<feature type="compositionally biased region" description="Pro residues" evidence="1">
    <location>
        <begin position="76"/>
        <end position="86"/>
    </location>
</feature>
<dbReference type="InterPro" id="IPR039103">
    <property type="entry name" value="Spd-2/CEP192"/>
</dbReference>
<feature type="compositionally biased region" description="Gly residues" evidence="1">
    <location>
        <begin position="13"/>
        <end position="23"/>
    </location>
</feature>
<dbReference type="GO" id="GO:0071539">
    <property type="term" value="P:protein localization to centrosome"/>
    <property type="evidence" value="ECO:0007669"/>
    <property type="project" value="InterPro"/>
</dbReference>
<organism evidence="2 3">
    <name type="scientific">Liparis tanakae</name>
    <name type="common">Tanaka's snailfish</name>
    <dbReference type="NCBI Taxonomy" id="230148"/>
    <lineage>
        <taxon>Eukaryota</taxon>
        <taxon>Metazoa</taxon>
        <taxon>Chordata</taxon>
        <taxon>Craniata</taxon>
        <taxon>Vertebrata</taxon>
        <taxon>Euteleostomi</taxon>
        <taxon>Actinopterygii</taxon>
        <taxon>Neopterygii</taxon>
        <taxon>Teleostei</taxon>
        <taxon>Neoteleostei</taxon>
        <taxon>Acanthomorphata</taxon>
        <taxon>Eupercaria</taxon>
        <taxon>Perciformes</taxon>
        <taxon>Cottioidei</taxon>
        <taxon>Cottales</taxon>
        <taxon>Liparidae</taxon>
        <taxon>Liparis</taxon>
    </lineage>
</organism>
<feature type="compositionally biased region" description="Polar residues" evidence="1">
    <location>
        <begin position="305"/>
        <end position="314"/>
    </location>
</feature>
<protein>
    <submittedName>
        <fullName evidence="2">Uncharacterized protein</fullName>
    </submittedName>
</protein>
<gene>
    <name evidence="2" type="ORF">EYF80_050585</name>
</gene>
<dbReference type="Proteomes" id="UP000314294">
    <property type="component" value="Unassembled WGS sequence"/>
</dbReference>
<dbReference type="AlphaFoldDB" id="A0A4Z2FE43"/>
<dbReference type="PANTHER" id="PTHR16029">
    <property type="entry name" value="CENTROSOMAL PROTEIN OF 192 KDA"/>
    <property type="match status" value="1"/>
</dbReference>
<dbReference type="GO" id="GO:0019901">
    <property type="term" value="F:protein kinase binding"/>
    <property type="evidence" value="ECO:0007669"/>
    <property type="project" value="TreeGrafter"/>
</dbReference>
<dbReference type="GO" id="GO:0005814">
    <property type="term" value="C:centriole"/>
    <property type="evidence" value="ECO:0007669"/>
    <property type="project" value="TreeGrafter"/>
</dbReference>
<keyword evidence="3" id="KW-1185">Reference proteome</keyword>
<accession>A0A4Z2FE43</accession>
<sequence>MPSRAETQDEDGGGGGGGGGGGASSSLPGRHSKRSSIPRPRASFSSTRRSVGSGQASAPPPEDNDGTLTGSGVKPEPNPRTGPESPPCSTGPSSSPPQRMSSAGRQDGRSRSPEKKPPPRSVTGAPLPRSSLEKHVGFSCRDARPPPGAKSELPKGFSAPAVEETLTNFRPSTSPLTHSSPSQTSIPCADSAASPPSPPSPATTRPGVDLSPQSTCSSPGLSRLTYISMNDGTVVPTPGGHKSNCSMALSTTIIRFSPTPPVDPEAPRDLDPFGRPDGPDPTRPRHSKSLERLPEPPPSRGASGLSCTRSQSECNYHGGGAADLSPGGRSHERLPESNAGRLTKVDSGYCSNVNIQYGGGGGAPQSSQPWGAAISAYAGGLGMPPPYSSEGRHYAPAPGFTLDLPHPADVQALLAGRSLFSSQLTQQYLGHEAPLHPGGYHVGAAASGLYSVASTGTSSAGSHS</sequence>
<name>A0A4Z2FE43_9TELE</name>
<dbReference type="GO" id="GO:0000242">
    <property type="term" value="C:pericentriolar material"/>
    <property type="evidence" value="ECO:0007669"/>
    <property type="project" value="TreeGrafter"/>
</dbReference>
<feature type="compositionally biased region" description="Polar residues" evidence="1">
    <location>
        <begin position="43"/>
        <end position="56"/>
    </location>
</feature>
<feature type="region of interest" description="Disordered" evidence="1">
    <location>
        <begin position="255"/>
        <end position="343"/>
    </location>
</feature>
<feature type="compositionally biased region" description="Basic and acidic residues" evidence="1">
    <location>
        <begin position="106"/>
        <end position="117"/>
    </location>
</feature>
<evidence type="ECO:0000313" key="2">
    <source>
        <dbReference type="EMBL" id="TNN39251.1"/>
    </source>
</evidence>
<feature type="compositionally biased region" description="Low complexity" evidence="1">
    <location>
        <begin position="171"/>
        <end position="194"/>
    </location>
</feature>
<dbReference type="PANTHER" id="PTHR16029:SF11">
    <property type="entry name" value="CENTROSOMAL PROTEIN OF 192 KDA"/>
    <property type="match status" value="1"/>
</dbReference>
<evidence type="ECO:0000256" key="1">
    <source>
        <dbReference type="SAM" id="MobiDB-lite"/>
    </source>
</evidence>
<comment type="caution">
    <text evidence="2">The sequence shown here is derived from an EMBL/GenBank/DDBJ whole genome shotgun (WGS) entry which is preliminary data.</text>
</comment>
<evidence type="ECO:0000313" key="3">
    <source>
        <dbReference type="Proteomes" id="UP000314294"/>
    </source>
</evidence>
<feature type="compositionally biased region" description="Low complexity" evidence="1">
    <location>
        <begin position="87"/>
        <end position="97"/>
    </location>
</feature>
<reference evidence="2 3" key="1">
    <citation type="submission" date="2019-03" db="EMBL/GenBank/DDBJ databases">
        <title>First draft genome of Liparis tanakae, snailfish: a comprehensive survey of snailfish specific genes.</title>
        <authorList>
            <person name="Kim W."/>
            <person name="Song I."/>
            <person name="Jeong J.-H."/>
            <person name="Kim D."/>
            <person name="Kim S."/>
            <person name="Ryu S."/>
            <person name="Song J.Y."/>
            <person name="Lee S.K."/>
        </authorList>
    </citation>
    <scope>NUCLEOTIDE SEQUENCE [LARGE SCALE GENOMIC DNA]</scope>
    <source>
        <tissue evidence="2">Muscle</tissue>
    </source>
</reference>
<feature type="region of interest" description="Disordered" evidence="1">
    <location>
        <begin position="1"/>
        <end position="224"/>
    </location>
</feature>
<feature type="compositionally biased region" description="Basic and acidic residues" evidence="1">
    <location>
        <begin position="265"/>
        <end position="294"/>
    </location>
</feature>
<dbReference type="EMBL" id="SRLO01001296">
    <property type="protein sequence ID" value="TNN39251.1"/>
    <property type="molecule type" value="Genomic_DNA"/>
</dbReference>
<dbReference type="OrthoDB" id="67059at2759"/>